<reference evidence="2 3" key="1">
    <citation type="journal article" date="2014" name="Int. J. Syst. Evol. Microbiol.">
        <title>Complete genome sequence of Corynebacterium casei LMG S-19264T (=DSM 44701T), isolated from a smear-ripened cheese.</title>
        <authorList>
            <consortium name="US DOE Joint Genome Institute (JGI-PGF)"/>
            <person name="Walter F."/>
            <person name="Albersmeier A."/>
            <person name="Kalinowski J."/>
            <person name="Ruckert C."/>
        </authorList>
    </citation>
    <scope>NUCLEOTIDE SEQUENCE [LARGE SCALE GENOMIC DNA]</scope>
    <source>
        <strain evidence="2 3">NBRC 110095</strain>
    </source>
</reference>
<dbReference type="Proteomes" id="UP001156870">
    <property type="component" value="Unassembled WGS sequence"/>
</dbReference>
<accession>A0AA37T9P6</accession>
<dbReference type="EMBL" id="BSPD01000075">
    <property type="protein sequence ID" value="GLS27388.1"/>
    <property type="molecule type" value="Genomic_DNA"/>
</dbReference>
<evidence type="ECO:0000256" key="1">
    <source>
        <dbReference type="SAM" id="SignalP"/>
    </source>
</evidence>
<evidence type="ECO:0000313" key="3">
    <source>
        <dbReference type="Proteomes" id="UP001156870"/>
    </source>
</evidence>
<sequence length="130" mass="13760">MGLKSFLRPILIGLLAGASFHASAASVTVSISSGGNVNSKGVVEAWCLNSGKSCKVVGNRPHHPGPRSCSMTCQTDEIFVWSCEPNNDDRWIDDIPSSLEGETSVVSNGNRMVYSKILTGSIHAGCSFTD</sequence>
<gene>
    <name evidence="2" type="ORF">GCM10007877_31070</name>
</gene>
<evidence type="ECO:0000313" key="2">
    <source>
        <dbReference type="EMBL" id="GLS27388.1"/>
    </source>
</evidence>
<comment type="caution">
    <text evidence="2">The sequence shown here is derived from an EMBL/GenBank/DDBJ whole genome shotgun (WGS) entry which is preliminary data.</text>
</comment>
<keyword evidence="1" id="KW-0732">Signal</keyword>
<organism evidence="2 3">
    <name type="scientific">Marinibactrum halimedae</name>
    <dbReference type="NCBI Taxonomy" id="1444977"/>
    <lineage>
        <taxon>Bacteria</taxon>
        <taxon>Pseudomonadati</taxon>
        <taxon>Pseudomonadota</taxon>
        <taxon>Gammaproteobacteria</taxon>
        <taxon>Cellvibrionales</taxon>
        <taxon>Cellvibrionaceae</taxon>
        <taxon>Marinibactrum</taxon>
    </lineage>
</organism>
<protein>
    <recommendedName>
        <fullName evidence="4">Secreted protein</fullName>
    </recommendedName>
</protein>
<feature type="signal peptide" evidence="1">
    <location>
        <begin position="1"/>
        <end position="24"/>
    </location>
</feature>
<dbReference type="AlphaFoldDB" id="A0AA37T9P6"/>
<feature type="chain" id="PRO_5041260974" description="Secreted protein" evidence="1">
    <location>
        <begin position="25"/>
        <end position="130"/>
    </location>
</feature>
<keyword evidence="3" id="KW-1185">Reference proteome</keyword>
<proteinExistence type="predicted"/>
<dbReference type="RefSeq" id="WP_232595383.1">
    <property type="nucleotide sequence ID" value="NZ_BSPD01000075.1"/>
</dbReference>
<evidence type="ECO:0008006" key="4">
    <source>
        <dbReference type="Google" id="ProtNLM"/>
    </source>
</evidence>
<name>A0AA37T9P6_9GAMM</name>